<dbReference type="SUPFAM" id="SSF46785">
    <property type="entry name" value="Winged helix' DNA-binding domain"/>
    <property type="match status" value="1"/>
</dbReference>
<keyword evidence="2" id="KW-0238">DNA-binding</keyword>
<dbReference type="KEGG" id="pvw:HU752_005055"/>
<dbReference type="InterPro" id="IPR036388">
    <property type="entry name" value="WH-like_DNA-bd_sf"/>
</dbReference>
<dbReference type="InterPro" id="IPR011711">
    <property type="entry name" value="GntR_C"/>
</dbReference>
<evidence type="ECO:0000256" key="3">
    <source>
        <dbReference type="ARBA" id="ARBA00023163"/>
    </source>
</evidence>
<evidence type="ECO:0000313" key="6">
    <source>
        <dbReference type="Proteomes" id="UP000634530"/>
    </source>
</evidence>
<dbReference type="Gene3D" id="1.10.10.10">
    <property type="entry name" value="Winged helix-like DNA-binding domain superfamily/Winged helix DNA-binding domain"/>
    <property type="match status" value="1"/>
</dbReference>
<evidence type="ECO:0000256" key="2">
    <source>
        <dbReference type="ARBA" id="ARBA00023125"/>
    </source>
</evidence>
<keyword evidence="6" id="KW-1185">Reference proteome</keyword>
<dbReference type="PANTHER" id="PTHR43537">
    <property type="entry name" value="TRANSCRIPTIONAL REGULATOR, GNTR FAMILY"/>
    <property type="match status" value="1"/>
</dbReference>
<dbReference type="RefSeq" id="WP_186682656.1">
    <property type="nucleotide sequence ID" value="NZ_CP077093.1"/>
</dbReference>
<dbReference type="InterPro" id="IPR008920">
    <property type="entry name" value="TF_FadR/GntR_C"/>
</dbReference>
<dbReference type="PANTHER" id="PTHR43537:SF53">
    <property type="entry name" value="HTH-TYPE TRANSCRIPTIONAL REPRESSOR NANR"/>
    <property type="match status" value="1"/>
</dbReference>
<feature type="domain" description="GntR C-terminal" evidence="4">
    <location>
        <begin position="97"/>
        <end position="218"/>
    </location>
</feature>
<dbReference type="SMART" id="SM00895">
    <property type="entry name" value="FCD"/>
    <property type="match status" value="1"/>
</dbReference>
<sequence>MNSLATILPFSAPRVRQPRRALRPLPWTDGLYARVFEDILDGRFVEGLSEDLLIRTYDAGRSEVRRVVTRLTRQQIIHARPNQRAHVAEPDAEQIRQVLQARRMAEGTVIQLLCASTDASAINSLQALIARERESVEVSRQNTAIRLGGEFHLQLARIAGNAPMVHFLEGLIPLTGLALAARSVMHDQGWQIRQAILDAIQGGNALQGIEEMTRYLQQLETLTAG</sequence>
<dbReference type="GO" id="GO:0003677">
    <property type="term" value="F:DNA binding"/>
    <property type="evidence" value="ECO:0007669"/>
    <property type="project" value="UniProtKB-KW"/>
</dbReference>
<evidence type="ECO:0000259" key="4">
    <source>
        <dbReference type="SMART" id="SM00895"/>
    </source>
</evidence>
<evidence type="ECO:0000313" key="5">
    <source>
        <dbReference type="EMBL" id="QXI29337.1"/>
    </source>
</evidence>
<keyword evidence="3" id="KW-0804">Transcription</keyword>
<reference evidence="5 6" key="1">
    <citation type="journal article" date="2020" name="Microorganisms">
        <title>Reliable Identification of Environmental Pseudomonas Isolates Using the rpoD Gene.</title>
        <authorList>
            <consortium name="The Broad Institute Genome Sequencing Platform"/>
            <person name="Girard L."/>
            <person name="Lood C."/>
            <person name="Rokni-Zadeh H."/>
            <person name="van Noort V."/>
            <person name="Lavigne R."/>
            <person name="De Mot R."/>
        </authorList>
    </citation>
    <scope>NUCLEOTIDE SEQUENCE [LARGE SCALE GENOMIC DNA]</scope>
    <source>
        <strain evidence="5 6">RW8P3</strain>
    </source>
</reference>
<protein>
    <submittedName>
        <fullName evidence="5">GntR family transcriptional regulator</fullName>
    </submittedName>
</protein>
<reference evidence="5 6" key="2">
    <citation type="journal article" date="2021" name="Microorganisms">
        <title>The Ever-Expanding Pseudomonas Genus: Description of 43 New Species and Partition of the Pseudomonas putida Group.</title>
        <authorList>
            <person name="Girard L."/>
            <person name="Lood C."/>
            <person name="Hofte M."/>
            <person name="Vandamme P."/>
            <person name="Rokni-Zadeh H."/>
            <person name="van Noort V."/>
            <person name="Lavigne R."/>
            <person name="De Mot R."/>
        </authorList>
    </citation>
    <scope>NUCLEOTIDE SEQUENCE [LARGE SCALE GENOMIC DNA]</scope>
    <source>
        <strain evidence="5 6">RW8P3</strain>
    </source>
</reference>
<dbReference type="Pfam" id="PF07729">
    <property type="entry name" value="FCD"/>
    <property type="match status" value="1"/>
</dbReference>
<dbReference type="Proteomes" id="UP000634530">
    <property type="component" value="Chromosome"/>
</dbReference>
<dbReference type="Gene3D" id="1.20.120.530">
    <property type="entry name" value="GntR ligand-binding domain-like"/>
    <property type="match status" value="1"/>
</dbReference>
<evidence type="ECO:0000256" key="1">
    <source>
        <dbReference type="ARBA" id="ARBA00023015"/>
    </source>
</evidence>
<dbReference type="InterPro" id="IPR036390">
    <property type="entry name" value="WH_DNA-bd_sf"/>
</dbReference>
<gene>
    <name evidence="5" type="ORF">HU752_005055</name>
</gene>
<keyword evidence="1" id="KW-0805">Transcription regulation</keyword>
<dbReference type="SUPFAM" id="SSF48008">
    <property type="entry name" value="GntR ligand-binding domain-like"/>
    <property type="match status" value="1"/>
</dbReference>
<accession>A0A9E6TT43</accession>
<dbReference type="AlphaFoldDB" id="A0A9E6TT43"/>
<dbReference type="EMBL" id="CP077093">
    <property type="protein sequence ID" value="QXI29337.1"/>
    <property type="molecule type" value="Genomic_DNA"/>
</dbReference>
<organism evidence="5 6">
    <name type="scientific">Pseudomonas vanderleydeniana</name>
    <dbReference type="NCBI Taxonomy" id="2745495"/>
    <lineage>
        <taxon>Bacteria</taxon>
        <taxon>Pseudomonadati</taxon>
        <taxon>Pseudomonadota</taxon>
        <taxon>Gammaproteobacteria</taxon>
        <taxon>Pseudomonadales</taxon>
        <taxon>Pseudomonadaceae</taxon>
        <taxon>Pseudomonas</taxon>
    </lineage>
</organism>
<name>A0A9E6TT43_9PSED</name>
<proteinExistence type="predicted"/>